<evidence type="ECO:0000313" key="3">
    <source>
        <dbReference type="EMBL" id="KAK1368105.1"/>
    </source>
</evidence>
<proteinExistence type="predicted"/>
<comment type="caution">
    <text evidence="4">The sequence shown here is derived from an EMBL/GenBank/DDBJ whole genome shotgun (WGS) entry which is preliminary data.</text>
</comment>
<dbReference type="PANTHER" id="PTHR10492">
    <property type="match status" value="1"/>
</dbReference>
<dbReference type="EMBL" id="JAUIZM010000008">
    <property type="protein sequence ID" value="KAK1368106.1"/>
    <property type="molecule type" value="Genomic_DNA"/>
</dbReference>
<organism evidence="4 5">
    <name type="scientific">Heracleum sosnowskyi</name>
    <dbReference type="NCBI Taxonomy" id="360622"/>
    <lineage>
        <taxon>Eukaryota</taxon>
        <taxon>Viridiplantae</taxon>
        <taxon>Streptophyta</taxon>
        <taxon>Embryophyta</taxon>
        <taxon>Tracheophyta</taxon>
        <taxon>Spermatophyta</taxon>
        <taxon>Magnoliopsida</taxon>
        <taxon>eudicotyledons</taxon>
        <taxon>Gunneridae</taxon>
        <taxon>Pentapetalae</taxon>
        <taxon>asterids</taxon>
        <taxon>campanulids</taxon>
        <taxon>Apiales</taxon>
        <taxon>Apiaceae</taxon>
        <taxon>Apioideae</taxon>
        <taxon>apioid superclade</taxon>
        <taxon>Tordylieae</taxon>
        <taxon>Tordyliinae</taxon>
        <taxon>Heracleum</taxon>
    </lineage>
</organism>
<reference evidence="4" key="1">
    <citation type="submission" date="2023-02" db="EMBL/GenBank/DDBJ databases">
        <title>Genome of toxic invasive species Heracleum sosnowskyi carries increased number of genes despite the absence of recent whole-genome duplications.</title>
        <authorList>
            <person name="Schelkunov M."/>
            <person name="Shtratnikova V."/>
            <person name="Makarenko M."/>
            <person name="Klepikova A."/>
            <person name="Omelchenko D."/>
            <person name="Novikova G."/>
            <person name="Obukhova E."/>
            <person name="Bogdanov V."/>
            <person name="Penin A."/>
            <person name="Logacheva M."/>
        </authorList>
    </citation>
    <scope>NUCLEOTIDE SEQUENCE</scope>
    <source>
        <strain evidence="4">Hsosn_3</strain>
        <tissue evidence="4">Leaf</tissue>
    </source>
</reference>
<dbReference type="EMBL" id="JAUIZM010000008">
    <property type="protein sequence ID" value="KAK1368105.1"/>
    <property type="molecule type" value="Genomic_DNA"/>
</dbReference>
<dbReference type="Proteomes" id="UP001237642">
    <property type="component" value="Unassembled WGS sequence"/>
</dbReference>
<sequence>MIPGKGRSYLSSDSVCKASIKTDDDDLLYPPEFLHTLQFSGIPNHDIKLKEGTPIMLLRNLNQSEGLSNGTRLIVTPLGKWSIRGFAMAAGYCVICYALDLIYLVVGAIATSSLCSETSSSFHHCVMTFSSSGLSCLNLWNF</sequence>
<accession>A0AAD8HJ21</accession>
<gene>
    <name evidence="3" type="ORF">POM88_034197</name>
    <name evidence="4" type="ORF">POM88_034198</name>
</gene>
<dbReference type="Pfam" id="PF21530">
    <property type="entry name" value="Pif1_2B_dom"/>
    <property type="match status" value="1"/>
</dbReference>
<evidence type="ECO:0000256" key="1">
    <source>
        <dbReference type="SAM" id="Phobius"/>
    </source>
</evidence>
<evidence type="ECO:0000313" key="4">
    <source>
        <dbReference type="EMBL" id="KAK1368106.1"/>
    </source>
</evidence>
<dbReference type="InterPro" id="IPR049163">
    <property type="entry name" value="Pif1-like_2B_dom"/>
</dbReference>
<keyword evidence="1" id="KW-0472">Membrane</keyword>
<keyword evidence="1" id="KW-0812">Transmembrane</keyword>
<evidence type="ECO:0000313" key="5">
    <source>
        <dbReference type="Proteomes" id="UP001237642"/>
    </source>
</evidence>
<feature type="transmembrane region" description="Helical" evidence="1">
    <location>
        <begin position="86"/>
        <end position="109"/>
    </location>
</feature>
<name>A0AAD8HJ21_9APIA</name>
<protein>
    <recommendedName>
        <fullName evidence="2">DNA helicase Pif1-like 2B domain-containing protein</fullName>
    </recommendedName>
</protein>
<feature type="domain" description="DNA helicase Pif1-like 2B" evidence="2">
    <location>
        <begin position="32"/>
        <end position="78"/>
    </location>
</feature>
<reference evidence="4" key="2">
    <citation type="submission" date="2023-05" db="EMBL/GenBank/DDBJ databases">
        <authorList>
            <person name="Schelkunov M.I."/>
        </authorList>
    </citation>
    <scope>NUCLEOTIDE SEQUENCE</scope>
    <source>
        <strain evidence="4">Hsosn_3</strain>
        <tissue evidence="4">Leaf</tissue>
    </source>
</reference>
<evidence type="ECO:0000259" key="2">
    <source>
        <dbReference type="Pfam" id="PF21530"/>
    </source>
</evidence>
<keyword evidence="1" id="KW-1133">Transmembrane helix</keyword>
<keyword evidence="5" id="KW-1185">Reference proteome</keyword>
<dbReference type="AlphaFoldDB" id="A0AAD8HJ21"/>
<dbReference type="PANTHER" id="PTHR10492:SF101">
    <property type="entry name" value="ATP-DEPENDENT DNA HELICASE"/>
    <property type="match status" value="1"/>
</dbReference>